<protein>
    <submittedName>
        <fullName evidence="4">AcrR family transcriptional regulator</fullName>
    </submittedName>
</protein>
<dbReference type="EMBL" id="JACJIA010000005">
    <property type="protein sequence ID" value="MBA8952488.1"/>
    <property type="molecule type" value="Genomic_DNA"/>
</dbReference>
<keyword evidence="1 2" id="KW-0238">DNA-binding</keyword>
<dbReference type="RefSeq" id="WP_067823664.1">
    <property type="nucleotide sequence ID" value="NZ_JBHTED010000001.1"/>
</dbReference>
<dbReference type="AlphaFoldDB" id="A0A7W3LQL3"/>
<dbReference type="Gene3D" id="1.10.357.10">
    <property type="entry name" value="Tetracycline Repressor, domain 2"/>
    <property type="match status" value="1"/>
</dbReference>
<evidence type="ECO:0000256" key="1">
    <source>
        <dbReference type="ARBA" id="ARBA00023125"/>
    </source>
</evidence>
<dbReference type="PROSITE" id="PS50977">
    <property type="entry name" value="HTH_TETR_2"/>
    <property type="match status" value="1"/>
</dbReference>
<evidence type="ECO:0000313" key="5">
    <source>
        <dbReference type="Proteomes" id="UP000572680"/>
    </source>
</evidence>
<evidence type="ECO:0000256" key="2">
    <source>
        <dbReference type="PROSITE-ProRule" id="PRU00335"/>
    </source>
</evidence>
<feature type="domain" description="HTH tetR-type" evidence="3">
    <location>
        <begin position="1"/>
        <end position="61"/>
    </location>
</feature>
<dbReference type="InterPro" id="IPR036271">
    <property type="entry name" value="Tet_transcr_reg_TetR-rel_C_sf"/>
</dbReference>
<reference evidence="4 5" key="1">
    <citation type="submission" date="2020-08" db="EMBL/GenBank/DDBJ databases">
        <title>Genomic Encyclopedia of Type Strains, Phase IV (KMG-IV): sequencing the most valuable type-strain genomes for metagenomic binning, comparative biology and taxonomic classification.</title>
        <authorList>
            <person name="Goeker M."/>
        </authorList>
    </citation>
    <scope>NUCLEOTIDE SEQUENCE [LARGE SCALE GENOMIC DNA]</scope>
    <source>
        <strain evidence="4 5">DSM 44197</strain>
    </source>
</reference>
<proteinExistence type="predicted"/>
<dbReference type="Pfam" id="PF00440">
    <property type="entry name" value="TetR_N"/>
    <property type="match status" value="1"/>
</dbReference>
<dbReference type="Proteomes" id="UP000572680">
    <property type="component" value="Unassembled WGS sequence"/>
</dbReference>
<dbReference type="GO" id="GO:0003677">
    <property type="term" value="F:DNA binding"/>
    <property type="evidence" value="ECO:0007669"/>
    <property type="project" value="UniProtKB-UniRule"/>
</dbReference>
<accession>A0A7W3LQL3</accession>
<dbReference type="InterPro" id="IPR001647">
    <property type="entry name" value="HTH_TetR"/>
</dbReference>
<evidence type="ECO:0000313" key="4">
    <source>
        <dbReference type="EMBL" id="MBA8952488.1"/>
    </source>
</evidence>
<feature type="DNA-binding region" description="H-T-H motif" evidence="2">
    <location>
        <begin position="24"/>
        <end position="43"/>
    </location>
</feature>
<dbReference type="SUPFAM" id="SSF46689">
    <property type="entry name" value="Homeodomain-like"/>
    <property type="match status" value="1"/>
</dbReference>
<comment type="caution">
    <text evidence="4">The sequence shown here is derived from an EMBL/GenBank/DDBJ whole genome shotgun (WGS) entry which is preliminary data.</text>
</comment>
<evidence type="ECO:0000259" key="3">
    <source>
        <dbReference type="PROSITE" id="PS50977"/>
    </source>
</evidence>
<keyword evidence="5" id="KW-1185">Reference proteome</keyword>
<dbReference type="InterPro" id="IPR009057">
    <property type="entry name" value="Homeodomain-like_sf"/>
</dbReference>
<sequence>MAGKRDWLEAGLDILGEHGAPALTIERLTERLGLTKGSFYHHFKGMGGYKTALLAHIEAEGTAAYIAYADSGPDRSARARLDRLAERVSDDDRGPALEVAVRAWAQQDPEVRALQERVDRTRMAYLRDLWQEITGDPAAAEQTALLLYLVTIGADHLVPAASGRALRGLYDLVIRLGAGDRAP</sequence>
<dbReference type="SUPFAM" id="SSF48498">
    <property type="entry name" value="Tetracyclin repressor-like, C-terminal domain"/>
    <property type="match status" value="1"/>
</dbReference>
<gene>
    <name evidence="4" type="ORF">HNR61_004134</name>
</gene>
<organism evidence="4 5">
    <name type="scientific">Actinomadura namibiensis</name>
    <dbReference type="NCBI Taxonomy" id="182080"/>
    <lineage>
        <taxon>Bacteria</taxon>
        <taxon>Bacillati</taxon>
        <taxon>Actinomycetota</taxon>
        <taxon>Actinomycetes</taxon>
        <taxon>Streptosporangiales</taxon>
        <taxon>Thermomonosporaceae</taxon>
        <taxon>Actinomadura</taxon>
    </lineage>
</organism>
<name>A0A7W3LQL3_ACTNM</name>